<dbReference type="InterPro" id="IPR008974">
    <property type="entry name" value="TRAF-like"/>
</dbReference>
<proteinExistence type="inferred from homology"/>
<dbReference type="Gene3D" id="1.25.40.420">
    <property type="match status" value="1"/>
</dbReference>
<feature type="domain" description="MATH" evidence="4">
    <location>
        <begin position="6"/>
        <end position="142"/>
    </location>
</feature>
<dbReference type="Proteomes" id="UP000823388">
    <property type="component" value="Chromosome 7N"/>
</dbReference>
<evidence type="ECO:0000259" key="4">
    <source>
        <dbReference type="PROSITE" id="PS50144"/>
    </source>
</evidence>
<keyword evidence="6" id="KW-1185">Reference proteome</keyword>
<dbReference type="InterPro" id="IPR011333">
    <property type="entry name" value="SKP1/BTB/POZ_sf"/>
</dbReference>
<reference evidence="5" key="1">
    <citation type="submission" date="2020-05" db="EMBL/GenBank/DDBJ databases">
        <title>WGS assembly of Panicum virgatum.</title>
        <authorList>
            <person name="Lovell J.T."/>
            <person name="Jenkins J."/>
            <person name="Shu S."/>
            <person name="Juenger T.E."/>
            <person name="Schmutz J."/>
        </authorList>
    </citation>
    <scope>NUCLEOTIDE SEQUENCE</scope>
    <source>
        <strain evidence="5">AP13</strain>
    </source>
</reference>
<protein>
    <submittedName>
        <fullName evidence="5">Uncharacterized protein</fullName>
    </submittedName>
</protein>
<dbReference type="InterPro" id="IPR002083">
    <property type="entry name" value="MATH/TRAF_dom"/>
</dbReference>
<accession>A0A8T0Q240</accession>
<dbReference type="PROSITE" id="PS50144">
    <property type="entry name" value="MATH"/>
    <property type="match status" value="1"/>
</dbReference>
<evidence type="ECO:0000256" key="2">
    <source>
        <dbReference type="ARBA" id="ARBA00010846"/>
    </source>
</evidence>
<dbReference type="CDD" id="cd00121">
    <property type="entry name" value="MATH"/>
    <property type="match status" value="1"/>
</dbReference>
<dbReference type="AlphaFoldDB" id="A0A8T0Q240"/>
<sequence>MDKLRSETSSKLVTDFSLLEGMGAGRYVSSRTFTAGGRAWNIRLYPDGMKEDKATYASVLLCFVGGAKGARTKYTLEIQEKDGEVSDLQVQNTITMISYTFDLPGDTWGFGKFVEKSKLKPALRPNGDGFTIRCVLTVVGESESEDVCAMFVPPSDMHQHFEHMLKNGRGADVAFDVDGQLFRAHRCVLAARSPVFAAELFGPMMEKDTAEPIKVDDMEPCRGADKNAMTQHLLVAADRYALDRLRLMCEAKLCRGIDARTVATTLALAEQHRCAHLKDACLTYVASRHVLGAVMKTDGFKHLAVSCPLVLVEILDKIVKGKSQ</sequence>
<dbReference type="InterPro" id="IPR056423">
    <property type="entry name" value="BACK_BPM_SPOP"/>
</dbReference>
<feature type="domain" description="BTB" evidence="3">
    <location>
        <begin position="171"/>
        <end position="220"/>
    </location>
</feature>
<dbReference type="PANTHER" id="PTHR26379">
    <property type="entry name" value="BTB/POZ AND MATH DOMAIN-CONTAINING PROTEIN 1"/>
    <property type="match status" value="1"/>
</dbReference>
<evidence type="ECO:0000313" key="5">
    <source>
        <dbReference type="EMBL" id="KAG2568947.1"/>
    </source>
</evidence>
<gene>
    <name evidence="5" type="ORF">PVAP13_7NG363700</name>
</gene>
<dbReference type="Pfam" id="PF24570">
    <property type="entry name" value="BACK_BPM_SPOP"/>
    <property type="match status" value="1"/>
</dbReference>
<dbReference type="PROSITE" id="PS50097">
    <property type="entry name" value="BTB"/>
    <property type="match status" value="1"/>
</dbReference>
<dbReference type="InterPro" id="IPR045005">
    <property type="entry name" value="BPM1-6"/>
</dbReference>
<evidence type="ECO:0000256" key="1">
    <source>
        <dbReference type="ARBA" id="ARBA00004906"/>
    </source>
</evidence>
<evidence type="ECO:0000259" key="3">
    <source>
        <dbReference type="PROSITE" id="PS50097"/>
    </source>
</evidence>
<dbReference type="SUPFAM" id="SSF49599">
    <property type="entry name" value="TRAF domain-like"/>
    <property type="match status" value="1"/>
</dbReference>
<dbReference type="Pfam" id="PF22486">
    <property type="entry name" value="MATH_2"/>
    <property type="match status" value="1"/>
</dbReference>
<dbReference type="InterPro" id="IPR000210">
    <property type="entry name" value="BTB/POZ_dom"/>
</dbReference>
<comment type="caution">
    <text evidence="5">The sequence shown here is derived from an EMBL/GenBank/DDBJ whole genome shotgun (WGS) entry which is preliminary data.</text>
</comment>
<comment type="pathway">
    <text evidence="1">Protein modification; protein ubiquitination.</text>
</comment>
<dbReference type="GO" id="GO:0016567">
    <property type="term" value="P:protein ubiquitination"/>
    <property type="evidence" value="ECO:0007669"/>
    <property type="project" value="InterPro"/>
</dbReference>
<organism evidence="5 6">
    <name type="scientific">Panicum virgatum</name>
    <name type="common">Blackwell switchgrass</name>
    <dbReference type="NCBI Taxonomy" id="38727"/>
    <lineage>
        <taxon>Eukaryota</taxon>
        <taxon>Viridiplantae</taxon>
        <taxon>Streptophyta</taxon>
        <taxon>Embryophyta</taxon>
        <taxon>Tracheophyta</taxon>
        <taxon>Spermatophyta</taxon>
        <taxon>Magnoliopsida</taxon>
        <taxon>Liliopsida</taxon>
        <taxon>Poales</taxon>
        <taxon>Poaceae</taxon>
        <taxon>PACMAD clade</taxon>
        <taxon>Panicoideae</taxon>
        <taxon>Panicodae</taxon>
        <taxon>Paniceae</taxon>
        <taxon>Panicinae</taxon>
        <taxon>Panicum</taxon>
        <taxon>Panicum sect. Hiantes</taxon>
    </lineage>
</organism>
<dbReference type="EMBL" id="CM029050">
    <property type="protein sequence ID" value="KAG2568947.1"/>
    <property type="molecule type" value="Genomic_DNA"/>
</dbReference>
<dbReference type="Gene3D" id="2.60.210.10">
    <property type="entry name" value="Apoptosis, Tumor Necrosis Factor Receptor Associated Protein 2, Chain A"/>
    <property type="match status" value="1"/>
</dbReference>
<name>A0A8T0Q240_PANVG</name>
<dbReference type="SUPFAM" id="SSF54695">
    <property type="entry name" value="POZ domain"/>
    <property type="match status" value="1"/>
</dbReference>
<dbReference type="Gene3D" id="3.30.710.10">
    <property type="entry name" value="Potassium Channel Kv1.1, Chain A"/>
    <property type="match status" value="1"/>
</dbReference>
<evidence type="ECO:0000313" key="6">
    <source>
        <dbReference type="Proteomes" id="UP000823388"/>
    </source>
</evidence>
<comment type="similarity">
    <text evidence="2">Belongs to the Tdpoz family.</text>
</comment>
<dbReference type="PANTHER" id="PTHR26379:SF488">
    <property type="entry name" value="OS04G0625400 PROTEIN"/>
    <property type="match status" value="1"/>
</dbReference>
<dbReference type="Pfam" id="PF00651">
    <property type="entry name" value="BTB"/>
    <property type="match status" value="1"/>
</dbReference>
<dbReference type="SMART" id="SM00225">
    <property type="entry name" value="BTB"/>
    <property type="match status" value="1"/>
</dbReference>